<evidence type="ECO:0000256" key="5">
    <source>
        <dbReference type="ARBA" id="ARBA00022856"/>
    </source>
</evidence>
<evidence type="ECO:0000256" key="3">
    <source>
        <dbReference type="ARBA" id="ARBA00022475"/>
    </source>
</evidence>
<dbReference type="Pfam" id="PF00528">
    <property type="entry name" value="BPD_transp_1"/>
    <property type="match status" value="1"/>
</dbReference>
<keyword evidence="6" id="KW-0653">Protein transport</keyword>
<evidence type="ECO:0000256" key="2">
    <source>
        <dbReference type="ARBA" id="ARBA00022448"/>
    </source>
</evidence>
<dbReference type="Proteomes" id="UP001500866">
    <property type="component" value="Unassembled WGS sequence"/>
</dbReference>
<evidence type="ECO:0000256" key="1">
    <source>
        <dbReference type="ARBA" id="ARBA00004651"/>
    </source>
</evidence>
<protein>
    <submittedName>
        <fullName evidence="12">ABC transporter permease</fullName>
    </submittedName>
</protein>
<comment type="similarity">
    <text evidence="9">Belongs to the binding-protein-dependent transport system permease family. OppBC subfamily.</text>
</comment>
<dbReference type="NCBIfam" id="NF045475">
    <property type="entry name" value="Opp3C"/>
    <property type="match status" value="1"/>
</dbReference>
<keyword evidence="13" id="KW-1185">Reference proteome</keyword>
<dbReference type="SUPFAM" id="SSF161098">
    <property type="entry name" value="MetI-like"/>
    <property type="match status" value="1"/>
</dbReference>
<feature type="transmembrane region" description="Helical" evidence="10">
    <location>
        <begin position="176"/>
        <end position="194"/>
    </location>
</feature>
<dbReference type="PANTHER" id="PTHR43386">
    <property type="entry name" value="OLIGOPEPTIDE TRANSPORT SYSTEM PERMEASE PROTEIN APPC"/>
    <property type="match status" value="1"/>
</dbReference>
<keyword evidence="3" id="KW-1003">Cell membrane</keyword>
<evidence type="ECO:0000313" key="13">
    <source>
        <dbReference type="Proteomes" id="UP001500866"/>
    </source>
</evidence>
<evidence type="ECO:0000256" key="10">
    <source>
        <dbReference type="RuleBase" id="RU363032"/>
    </source>
</evidence>
<dbReference type="InterPro" id="IPR025966">
    <property type="entry name" value="OppC_N"/>
</dbReference>
<dbReference type="InterPro" id="IPR000515">
    <property type="entry name" value="MetI-like"/>
</dbReference>
<keyword evidence="4 10" id="KW-0812">Transmembrane</keyword>
<feature type="transmembrane region" description="Helical" evidence="10">
    <location>
        <begin position="308"/>
        <end position="329"/>
    </location>
</feature>
<evidence type="ECO:0000256" key="6">
    <source>
        <dbReference type="ARBA" id="ARBA00022927"/>
    </source>
</evidence>
<evidence type="ECO:0000256" key="9">
    <source>
        <dbReference type="ARBA" id="ARBA00024202"/>
    </source>
</evidence>
<dbReference type="PROSITE" id="PS50928">
    <property type="entry name" value="ABC_TM1"/>
    <property type="match status" value="1"/>
</dbReference>
<keyword evidence="7 10" id="KW-1133">Transmembrane helix</keyword>
<dbReference type="Gene3D" id="1.10.3720.10">
    <property type="entry name" value="MetI-like"/>
    <property type="match status" value="1"/>
</dbReference>
<comment type="subcellular location">
    <subcellularLocation>
        <location evidence="1 10">Cell membrane</location>
        <topology evidence="1 10">Multi-pass membrane protein</topology>
    </subcellularLocation>
</comment>
<name>A0ABN1G8H4_9BACI</name>
<keyword evidence="8 10" id="KW-0472">Membrane</keyword>
<evidence type="ECO:0000313" key="12">
    <source>
        <dbReference type="EMBL" id="GAA0606022.1"/>
    </source>
</evidence>
<dbReference type="CDD" id="cd06261">
    <property type="entry name" value="TM_PBP2"/>
    <property type="match status" value="1"/>
</dbReference>
<feature type="transmembrane region" description="Helical" evidence="10">
    <location>
        <begin position="48"/>
        <end position="67"/>
    </location>
</feature>
<dbReference type="EMBL" id="BAAADS010000016">
    <property type="protein sequence ID" value="GAA0606022.1"/>
    <property type="molecule type" value="Genomic_DNA"/>
</dbReference>
<feature type="domain" description="ABC transmembrane type-1" evidence="11">
    <location>
        <begin position="137"/>
        <end position="326"/>
    </location>
</feature>
<evidence type="ECO:0000256" key="4">
    <source>
        <dbReference type="ARBA" id="ARBA00022692"/>
    </source>
</evidence>
<keyword evidence="2 10" id="KW-0813">Transport</keyword>
<accession>A0ABN1G8H4</accession>
<dbReference type="PANTHER" id="PTHR43386:SF24">
    <property type="entry name" value="OLIGOPEPTIDE TRANSPORT SYSTEM PERMEASE PROTEIN AMID"/>
    <property type="match status" value="1"/>
</dbReference>
<evidence type="ECO:0000256" key="7">
    <source>
        <dbReference type="ARBA" id="ARBA00022989"/>
    </source>
</evidence>
<proteinExistence type="inferred from homology"/>
<sequence length="339" mass="37689">MALSKDEITQDMFEPAEIESGKEEEIATESLNFWQDAFRRLRRQKAPMAGLVVILAIVAMAFIGPYFSPADSIDEQNLLRSNLPPKISWLQDVGWLPFTGENAQGVDMYESKSVDENYWFGADELGRDLWIRVWEGTKLSLLIGLVAGVGDIIIGVIYGGISGYFGGRVDEFMERIIEILIGIPQLVLMILLIVVMEPGIVPIMFAIMFTGWITQARIVRGQTLQLKTQEFTLAARALGANHGRIIRKHIIPNTIGMIIITMMFSIPNAIFAEAFLSFIGLGVPAPEASLGSLINEGFKQIQFHPYQALFPGILISLLLLAFNIFGDGLRDALDPKMRK</sequence>
<organism evidence="12 13">
    <name type="scientific">Virgibacillus siamensis</name>
    <dbReference type="NCBI Taxonomy" id="480071"/>
    <lineage>
        <taxon>Bacteria</taxon>
        <taxon>Bacillati</taxon>
        <taxon>Bacillota</taxon>
        <taxon>Bacilli</taxon>
        <taxon>Bacillales</taxon>
        <taxon>Bacillaceae</taxon>
        <taxon>Virgibacillus</taxon>
    </lineage>
</organism>
<keyword evidence="5" id="KW-0571">Peptide transport</keyword>
<feature type="transmembrane region" description="Helical" evidence="10">
    <location>
        <begin position="139"/>
        <end position="164"/>
    </location>
</feature>
<evidence type="ECO:0000256" key="8">
    <source>
        <dbReference type="ARBA" id="ARBA00023136"/>
    </source>
</evidence>
<dbReference type="Pfam" id="PF12911">
    <property type="entry name" value="OppC_N"/>
    <property type="match status" value="1"/>
</dbReference>
<gene>
    <name evidence="12" type="ORF">GCM10009001_24100</name>
</gene>
<feature type="transmembrane region" description="Helical" evidence="10">
    <location>
        <begin position="200"/>
        <end position="219"/>
    </location>
</feature>
<dbReference type="RefSeq" id="WP_343813369.1">
    <property type="nucleotide sequence ID" value="NZ_BAAADS010000016.1"/>
</dbReference>
<comment type="caution">
    <text evidence="12">The sequence shown here is derived from an EMBL/GenBank/DDBJ whole genome shotgun (WGS) entry which is preliminary data.</text>
</comment>
<evidence type="ECO:0000259" key="11">
    <source>
        <dbReference type="PROSITE" id="PS50928"/>
    </source>
</evidence>
<dbReference type="InterPro" id="IPR050366">
    <property type="entry name" value="BP-dependent_transpt_permease"/>
</dbReference>
<feature type="transmembrane region" description="Helical" evidence="10">
    <location>
        <begin position="254"/>
        <end position="283"/>
    </location>
</feature>
<dbReference type="InterPro" id="IPR035906">
    <property type="entry name" value="MetI-like_sf"/>
</dbReference>
<reference evidence="12 13" key="1">
    <citation type="journal article" date="2019" name="Int. J. Syst. Evol. Microbiol.">
        <title>The Global Catalogue of Microorganisms (GCM) 10K type strain sequencing project: providing services to taxonomists for standard genome sequencing and annotation.</title>
        <authorList>
            <consortium name="The Broad Institute Genomics Platform"/>
            <consortium name="The Broad Institute Genome Sequencing Center for Infectious Disease"/>
            <person name="Wu L."/>
            <person name="Ma J."/>
        </authorList>
    </citation>
    <scope>NUCLEOTIDE SEQUENCE [LARGE SCALE GENOMIC DNA]</scope>
    <source>
        <strain evidence="12 13">JCM 15395</strain>
    </source>
</reference>